<protein>
    <recommendedName>
        <fullName evidence="2">Clp R domain-containing protein</fullName>
    </recommendedName>
</protein>
<accession>A0ABY5L176</accession>
<dbReference type="PANTHER" id="PTHR47016">
    <property type="entry name" value="ATP-DEPENDENT CLP PROTEASE ATP-BINDING SUBUNIT CLPT1, CHLOROPLASTIC"/>
    <property type="match status" value="1"/>
</dbReference>
<dbReference type="RefSeq" id="WP_227569563.1">
    <property type="nucleotide sequence ID" value="NZ_CP101988.1"/>
</dbReference>
<organism evidence="3 4">
    <name type="scientific">Cellulomonas chengniuliangii</name>
    <dbReference type="NCBI Taxonomy" id="2968084"/>
    <lineage>
        <taxon>Bacteria</taxon>
        <taxon>Bacillati</taxon>
        <taxon>Actinomycetota</taxon>
        <taxon>Actinomycetes</taxon>
        <taxon>Micrococcales</taxon>
        <taxon>Cellulomonadaceae</taxon>
        <taxon>Cellulomonas</taxon>
    </lineage>
</organism>
<dbReference type="InterPro" id="IPR036628">
    <property type="entry name" value="Clp_N_dom_sf"/>
</dbReference>
<proteinExistence type="predicted"/>
<dbReference type="SUPFAM" id="SSF81923">
    <property type="entry name" value="Double Clp-N motif"/>
    <property type="match status" value="2"/>
</dbReference>
<dbReference type="Gene3D" id="1.10.1780.10">
    <property type="entry name" value="Clp, N-terminal domain"/>
    <property type="match status" value="2"/>
</dbReference>
<evidence type="ECO:0000313" key="3">
    <source>
        <dbReference type="EMBL" id="UUI74378.1"/>
    </source>
</evidence>
<dbReference type="EMBL" id="CP101988">
    <property type="protein sequence ID" value="UUI74378.1"/>
    <property type="molecule type" value="Genomic_DNA"/>
</dbReference>
<sequence length="180" mass="18835">MFERFTQDARQVVIRAREEATALRHDRIGTEHLLLGLFGQQGSPTVAVLARHGLTREGVVESLVSEVGDGLDAGALSALGIDLDAVRDKAEGAFGPGALDGDERPARSGMGGHVPFNADAKKALELALREAIALKQRSITDGHIALGVLREGRGLATTVLVARGVDTAALGNDLTQTLLA</sequence>
<dbReference type="PANTHER" id="PTHR47016:SF5">
    <property type="entry name" value="CLP DOMAIN SUPERFAMILY PROTEIN"/>
    <property type="match status" value="1"/>
</dbReference>
<dbReference type="InterPro" id="IPR004176">
    <property type="entry name" value="Clp_R_N"/>
</dbReference>
<evidence type="ECO:0000313" key="4">
    <source>
        <dbReference type="Proteomes" id="UP001316189"/>
    </source>
</evidence>
<keyword evidence="4" id="KW-1185">Reference proteome</keyword>
<gene>
    <name evidence="3" type="ORF">NP064_11255</name>
</gene>
<evidence type="ECO:0000256" key="1">
    <source>
        <dbReference type="PROSITE-ProRule" id="PRU01251"/>
    </source>
</evidence>
<evidence type="ECO:0000259" key="2">
    <source>
        <dbReference type="PROSITE" id="PS51903"/>
    </source>
</evidence>
<dbReference type="Proteomes" id="UP001316189">
    <property type="component" value="Chromosome"/>
</dbReference>
<dbReference type="PROSITE" id="PS51903">
    <property type="entry name" value="CLP_R"/>
    <property type="match status" value="1"/>
</dbReference>
<feature type="domain" description="Clp R" evidence="2">
    <location>
        <begin position="2"/>
        <end position="180"/>
    </location>
</feature>
<reference evidence="3 4" key="1">
    <citation type="submission" date="2022-07" db="EMBL/GenBank/DDBJ databases">
        <title>Novel species in genus cellulomonas.</title>
        <authorList>
            <person name="Ye L."/>
        </authorList>
    </citation>
    <scope>NUCLEOTIDE SEQUENCE [LARGE SCALE GENOMIC DNA]</scope>
    <source>
        <strain evidence="4">zg-Y338</strain>
    </source>
</reference>
<keyword evidence="1" id="KW-0677">Repeat</keyword>
<name>A0ABY5L176_9CELL</name>
<dbReference type="InterPro" id="IPR044217">
    <property type="entry name" value="CLPT1/2"/>
</dbReference>
<dbReference type="Pfam" id="PF02861">
    <property type="entry name" value="Clp_N"/>
    <property type="match status" value="2"/>
</dbReference>